<gene>
    <name evidence="9" type="ORF">BcellWH2_03184</name>
</gene>
<dbReference type="PATRIC" id="fig|246787.4.peg.3299"/>
<feature type="signal peptide" evidence="6">
    <location>
        <begin position="1"/>
        <end position="20"/>
    </location>
</feature>
<dbReference type="InterPro" id="IPR012944">
    <property type="entry name" value="SusD_RagB_dom"/>
</dbReference>
<protein>
    <submittedName>
        <fullName evidence="9">SusD family protein</fullName>
    </submittedName>
</protein>
<dbReference type="RefSeq" id="WP_029426558.1">
    <property type="nucleotide sequence ID" value="NZ_CAXSKE010000005.1"/>
</dbReference>
<evidence type="ECO:0000259" key="7">
    <source>
        <dbReference type="Pfam" id="PF07980"/>
    </source>
</evidence>
<feature type="domain" description="SusD-like N-terminal" evidence="8">
    <location>
        <begin position="93"/>
        <end position="227"/>
    </location>
</feature>
<dbReference type="Gene3D" id="1.25.40.390">
    <property type="match status" value="1"/>
</dbReference>
<organism evidence="9 10">
    <name type="scientific">Bacteroides cellulosilyticus</name>
    <dbReference type="NCBI Taxonomy" id="246787"/>
    <lineage>
        <taxon>Bacteria</taxon>
        <taxon>Pseudomonadati</taxon>
        <taxon>Bacteroidota</taxon>
        <taxon>Bacteroidia</taxon>
        <taxon>Bacteroidales</taxon>
        <taxon>Bacteroidaceae</taxon>
        <taxon>Bacteroides</taxon>
    </lineage>
</organism>
<feature type="chain" id="PRO_5006047338" evidence="6">
    <location>
        <begin position="21"/>
        <end position="631"/>
    </location>
</feature>
<dbReference type="GO" id="GO:0009279">
    <property type="term" value="C:cell outer membrane"/>
    <property type="evidence" value="ECO:0007669"/>
    <property type="project" value="UniProtKB-SubCell"/>
</dbReference>
<keyword evidence="3 6" id="KW-0732">Signal</keyword>
<proteinExistence type="inferred from homology"/>
<dbReference type="Pfam" id="PF07980">
    <property type="entry name" value="SusD_RagB"/>
    <property type="match status" value="1"/>
</dbReference>
<evidence type="ECO:0000256" key="1">
    <source>
        <dbReference type="ARBA" id="ARBA00004442"/>
    </source>
</evidence>
<dbReference type="InterPro" id="IPR011990">
    <property type="entry name" value="TPR-like_helical_dom_sf"/>
</dbReference>
<dbReference type="InterPro" id="IPR033985">
    <property type="entry name" value="SusD-like_N"/>
</dbReference>
<evidence type="ECO:0000256" key="5">
    <source>
        <dbReference type="ARBA" id="ARBA00023237"/>
    </source>
</evidence>
<reference evidence="9 10" key="1">
    <citation type="journal article" date="2015" name="Science">
        <title>Genetic determinants of in vivo fitness and diet responsiveness in multiple human gut Bacteroides.</title>
        <authorList>
            <person name="Wu M."/>
            <person name="McNulty N.P."/>
            <person name="Rodionov D.A."/>
            <person name="Khoroshkin M.S."/>
            <person name="Griffin N.W."/>
            <person name="Cheng J."/>
            <person name="Latreille P."/>
            <person name="Kerstetter R.A."/>
            <person name="Terrapon N."/>
            <person name="Henrissat B."/>
            <person name="Osterman A.L."/>
            <person name="Gordon J.I."/>
        </authorList>
    </citation>
    <scope>NUCLEOTIDE SEQUENCE [LARGE SCALE GENOMIC DNA]</scope>
    <source>
        <strain evidence="9 10">WH2</strain>
    </source>
</reference>
<evidence type="ECO:0000313" key="10">
    <source>
        <dbReference type="Proteomes" id="UP000061809"/>
    </source>
</evidence>
<evidence type="ECO:0000256" key="3">
    <source>
        <dbReference type="ARBA" id="ARBA00022729"/>
    </source>
</evidence>
<keyword evidence="5" id="KW-0998">Cell outer membrane</keyword>
<dbReference type="Pfam" id="PF14322">
    <property type="entry name" value="SusD-like_3"/>
    <property type="match status" value="1"/>
</dbReference>
<dbReference type="KEGG" id="bcel:BcellWH2_03184"/>
<evidence type="ECO:0000256" key="6">
    <source>
        <dbReference type="SAM" id="SignalP"/>
    </source>
</evidence>
<dbReference type="PROSITE" id="PS51257">
    <property type="entry name" value="PROKAR_LIPOPROTEIN"/>
    <property type="match status" value="1"/>
</dbReference>
<accession>A0A0P0G8Q1</accession>
<comment type="subcellular location">
    <subcellularLocation>
        <location evidence="1">Cell outer membrane</location>
    </subcellularLocation>
</comment>
<dbReference type="SUPFAM" id="SSF48452">
    <property type="entry name" value="TPR-like"/>
    <property type="match status" value="1"/>
</dbReference>
<dbReference type="Proteomes" id="UP000061809">
    <property type="component" value="Chromosome"/>
</dbReference>
<feature type="domain" description="RagB/SusD" evidence="7">
    <location>
        <begin position="343"/>
        <end position="631"/>
    </location>
</feature>
<dbReference type="AlphaFoldDB" id="A0A0P0G8Q1"/>
<name>A0A0P0G8Q1_9BACE</name>
<evidence type="ECO:0000256" key="2">
    <source>
        <dbReference type="ARBA" id="ARBA00006275"/>
    </source>
</evidence>
<evidence type="ECO:0000259" key="8">
    <source>
        <dbReference type="Pfam" id="PF14322"/>
    </source>
</evidence>
<evidence type="ECO:0000256" key="4">
    <source>
        <dbReference type="ARBA" id="ARBA00023136"/>
    </source>
</evidence>
<comment type="similarity">
    <text evidence="2">Belongs to the SusD family.</text>
</comment>
<sequence>MKYIKSIFLLVCITFVTSCADYLDIVPNDVATMENAFTNRTSAEKYLFTCYSYLPIPGHPWVSPAMVGGDEIWWNTNQALFADIAATKIALGYQNSNDPYLNFWDGRYNGTNLFIGIRDCNIFIENIHKPRDMEEYEKQLWISEVKFLKAYYHFFLMRLYGPIPIIRENLPVSASVDEVRVYRDPIDDVVNYIVELIDEAAAGLPDRIESMITDAGRITRPIALATKAEVLVWAASPLFNGNPDYLNFKDKRGVQLVPAEKDNTKWERAATAIKEAIETCEAAGHGFYEYIPPRTMSDQTKLSFELRGAVTEKFNKEIVWPSTQDVSSLQLLAMPHLVLGNLGNKGNELCASLKIAEQFYTQNGIPIDEDPAWDYQNRYKTQEAGVDHMFYIKTGETTAKLNFNREPRFYASLGFDRGIFEGSGQTEELNFWYLQVRKSEIAGFRGSGEYIPTGYFMKKLINAETVTGTATTSTYSGKRYSFPIIRMSGLYLLYAEALNEAKSTPDEEVYKWIDKVRERAGLKGVVESWKKSTKPDKPSTQEGMREIIHQERLIELAFEGQRFYDLRRWKKALKYLNEPIQGWDYKGETTDTYYTVSTYMNTRIFTMKDYLWPIKVSTLINNSNLVQNPGW</sequence>
<dbReference type="EMBL" id="CP012801">
    <property type="protein sequence ID" value="ALJ60421.1"/>
    <property type="molecule type" value="Genomic_DNA"/>
</dbReference>
<keyword evidence="4" id="KW-0472">Membrane</keyword>
<evidence type="ECO:0000313" key="9">
    <source>
        <dbReference type="EMBL" id="ALJ60421.1"/>
    </source>
</evidence>